<keyword evidence="3" id="KW-0547">Nucleotide-binding</keyword>
<protein>
    <submittedName>
        <fullName evidence="6">ATP-binding cassette domain-containing protein</fullName>
    </submittedName>
</protein>
<evidence type="ECO:0000313" key="7">
    <source>
        <dbReference type="Proteomes" id="UP001500503"/>
    </source>
</evidence>
<dbReference type="Pfam" id="PF00005">
    <property type="entry name" value="ABC_tran"/>
    <property type="match status" value="1"/>
</dbReference>
<evidence type="ECO:0000256" key="1">
    <source>
        <dbReference type="ARBA" id="ARBA00005417"/>
    </source>
</evidence>
<dbReference type="InterPro" id="IPR003593">
    <property type="entry name" value="AAA+_ATPase"/>
</dbReference>
<dbReference type="InterPro" id="IPR003439">
    <property type="entry name" value="ABC_transporter-like_ATP-bd"/>
</dbReference>
<proteinExistence type="inferred from homology"/>
<feature type="domain" description="ABC transporter" evidence="5">
    <location>
        <begin position="46"/>
        <end position="271"/>
    </location>
</feature>
<keyword evidence="2" id="KW-0813">Transport</keyword>
<dbReference type="SMART" id="SM00382">
    <property type="entry name" value="AAA"/>
    <property type="match status" value="1"/>
</dbReference>
<keyword evidence="7" id="KW-1185">Reference proteome</keyword>
<dbReference type="EMBL" id="BAABHF010000057">
    <property type="protein sequence ID" value="GAA4517145.1"/>
    <property type="molecule type" value="Genomic_DNA"/>
</dbReference>
<evidence type="ECO:0000259" key="5">
    <source>
        <dbReference type="PROSITE" id="PS50893"/>
    </source>
</evidence>
<evidence type="ECO:0000256" key="2">
    <source>
        <dbReference type="ARBA" id="ARBA00022448"/>
    </source>
</evidence>
<comment type="similarity">
    <text evidence="1">Belongs to the ABC transporter superfamily.</text>
</comment>
<organism evidence="6 7">
    <name type="scientific">Actinoallomurus oryzae</name>
    <dbReference type="NCBI Taxonomy" id="502180"/>
    <lineage>
        <taxon>Bacteria</taxon>
        <taxon>Bacillati</taxon>
        <taxon>Actinomycetota</taxon>
        <taxon>Actinomycetes</taxon>
        <taxon>Streptosporangiales</taxon>
        <taxon>Thermomonosporaceae</taxon>
        <taxon>Actinoallomurus</taxon>
    </lineage>
</organism>
<evidence type="ECO:0000256" key="3">
    <source>
        <dbReference type="ARBA" id="ARBA00022741"/>
    </source>
</evidence>
<dbReference type="Proteomes" id="UP001500503">
    <property type="component" value="Unassembled WGS sequence"/>
</dbReference>
<dbReference type="GO" id="GO:0005524">
    <property type="term" value="F:ATP binding"/>
    <property type="evidence" value="ECO:0007669"/>
    <property type="project" value="UniProtKB-KW"/>
</dbReference>
<evidence type="ECO:0000256" key="4">
    <source>
        <dbReference type="ARBA" id="ARBA00022840"/>
    </source>
</evidence>
<dbReference type="PANTHER" id="PTHR43335:SF4">
    <property type="entry name" value="ABC TRANSPORTER, ATP-BINDING PROTEIN"/>
    <property type="match status" value="1"/>
</dbReference>
<keyword evidence="4 6" id="KW-0067">ATP-binding</keyword>
<dbReference type="PROSITE" id="PS00211">
    <property type="entry name" value="ABC_TRANSPORTER_1"/>
    <property type="match status" value="1"/>
</dbReference>
<dbReference type="InterPro" id="IPR017871">
    <property type="entry name" value="ABC_transporter-like_CS"/>
</dbReference>
<dbReference type="SUPFAM" id="SSF52540">
    <property type="entry name" value="P-loop containing nucleoside triphosphate hydrolases"/>
    <property type="match status" value="1"/>
</dbReference>
<gene>
    <name evidence="6" type="ORF">GCM10023191_089150</name>
</gene>
<dbReference type="InterPro" id="IPR027417">
    <property type="entry name" value="P-loop_NTPase"/>
</dbReference>
<evidence type="ECO:0000313" key="6">
    <source>
        <dbReference type="EMBL" id="GAA4517145.1"/>
    </source>
</evidence>
<dbReference type="PANTHER" id="PTHR43335">
    <property type="entry name" value="ABC TRANSPORTER, ATP-BINDING PROTEIN"/>
    <property type="match status" value="1"/>
</dbReference>
<dbReference type="Gene3D" id="3.40.50.300">
    <property type="entry name" value="P-loop containing nucleotide triphosphate hydrolases"/>
    <property type="match status" value="1"/>
</dbReference>
<sequence>MPRRCQIPGRNQVAAAATGLEPGTAYNRRHESVSNPEPAAVSAPGIVVAGLRKRYGATLALDGMSFTVRPGRVTGFVGPNGAGKSTTMRVILGLDAVEEGTALIEGRPYHGLRHPLNHVGSLLDASALHPGRSARHHLLWLAHSQGLPARRVDQVIEQVGLTSAARRKAGGYSLGMRQRLGIAAALLGDPPVIMLDEPFNGMDPDGIIWMRGFLRSLAAEGRAVLVSSHLMSEVQDTADHLVVVGRGRAIADAGVADLIAAASRDRVALRTTAGRHATRVLTHAGATVAPTGRDTIAVSGLPADRIVTLLSESAVPFSEVSAHRATLEEVYLELTREAVEFHAATSGEVVR</sequence>
<comment type="caution">
    <text evidence="6">The sequence shown here is derived from an EMBL/GenBank/DDBJ whole genome shotgun (WGS) entry which is preliminary data.</text>
</comment>
<dbReference type="PROSITE" id="PS50893">
    <property type="entry name" value="ABC_TRANSPORTER_2"/>
    <property type="match status" value="1"/>
</dbReference>
<name>A0ABP8R4B5_9ACTN</name>
<accession>A0ABP8R4B5</accession>
<reference evidence="7" key="1">
    <citation type="journal article" date="2019" name="Int. J. Syst. Evol. Microbiol.">
        <title>The Global Catalogue of Microorganisms (GCM) 10K type strain sequencing project: providing services to taxonomists for standard genome sequencing and annotation.</title>
        <authorList>
            <consortium name="The Broad Institute Genomics Platform"/>
            <consortium name="The Broad Institute Genome Sequencing Center for Infectious Disease"/>
            <person name="Wu L."/>
            <person name="Ma J."/>
        </authorList>
    </citation>
    <scope>NUCLEOTIDE SEQUENCE [LARGE SCALE GENOMIC DNA]</scope>
    <source>
        <strain evidence="7">JCM 17933</strain>
    </source>
</reference>